<comment type="caution">
    <text evidence="3">The sequence shown here is derived from an EMBL/GenBank/DDBJ whole genome shotgun (WGS) entry which is preliminary data.</text>
</comment>
<dbReference type="EMBL" id="QGHA01000001">
    <property type="protein sequence ID" value="PWK80452.1"/>
    <property type="molecule type" value="Genomic_DNA"/>
</dbReference>
<organism evidence="3 4">
    <name type="scientific">Mucilaginibacter oryzae</name>
    <dbReference type="NCBI Taxonomy" id="468058"/>
    <lineage>
        <taxon>Bacteria</taxon>
        <taxon>Pseudomonadati</taxon>
        <taxon>Bacteroidota</taxon>
        <taxon>Sphingobacteriia</taxon>
        <taxon>Sphingobacteriales</taxon>
        <taxon>Sphingobacteriaceae</taxon>
        <taxon>Mucilaginibacter</taxon>
    </lineage>
</organism>
<accession>A0A316HZF5</accession>
<name>A0A316HZF5_9SPHI</name>
<dbReference type="PANTHER" id="PTHR36966:SF1">
    <property type="entry name" value="REP-ASSOCIATED TYROSINE TRANSPOSASE"/>
    <property type="match status" value="1"/>
</dbReference>
<sequence length="181" mass="21250">MSRKYKFLNKEGLYFVSFATVYWIDVFIRPIYTQIIIDSLIYCQKNLGMDIYCWCIMPSHVHLIYGAKNNNPEVIVGRFKEYTSKKVVAEIVSNIQESRKEWMLWMFERAASKSSNVSGRQFWQHDNRPIELWSAHVIEQKADYIHNNPVEAGFVVEAHHWQYSSAIDYAGGKGLIDIEFL</sequence>
<dbReference type="InterPro" id="IPR036515">
    <property type="entry name" value="Transposase_17_sf"/>
</dbReference>
<evidence type="ECO:0000313" key="4">
    <source>
        <dbReference type="Proteomes" id="UP000245678"/>
    </source>
</evidence>
<dbReference type="GO" id="GO:0004803">
    <property type="term" value="F:transposase activity"/>
    <property type="evidence" value="ECO:0007669"/>
    <property type="project" value="InterPro"/>
</dbReference>
<proteinExistence type="predicted"/>
<dbReference type="NCBIfam" id="NF047646">
    <property type="entry name" value="REP_Tyr_transpos"/>
    <property type="match status" value="1"/>
</dbReference>
<evidence type="ECO:0000256" key="1">
    <source>
        <dbReference type="SAM" id="Phobius"/>
    </source>
</evidence>
<reference evidence="3 4" key="1">
    <citation type="submission" date="2018-05" db="EMBL/GenBank/DDBJ databases">
        <title>Genomic Encyclopedia of Archaeal and Bacterial Type Strains, Phase II (KMG-II): from individual species to whole genera.</title>
        <authorList>
            <person name="Goeker M."/>
        </authorList>
    </citation>
    <scope>NUCLEOTIDE SEQUENCE [LARGE SCALE GENOMIC DNA]</scope>
    <source>
        <strain evidence="3 4">DSM 19975</strain>
    </source>
</reference>
<dbReference type="InterPro" id="IPR002686">
    <property type="entry name" value="Transposase_17"/>
</dbReference>
<dbReference type="RefSeq" id="WP_109606760.1">
    <property type="nucleotide sequence ID" value="NZ_QGHA01000001.1"/>
</dbReference>
<feature type="domain" description="Transposase IS200-like" evidence="2">
    <location>
        <begin position="10"/>
        <end position="148"/>
    </location>
</feature>
<protein>
    <submittedName>
        <fullName evidence="3">REP element-mobilizing transposase RayT</fullName>
    </submittedName>
</protein>
<keyword evidence="4" id="KW-1185">Reference proteome</keyword>
<keyword evidence="1" id="KW-1133">Transmembrane helix</keyword>
<dbReference type="SMART" id="SM01321">
    <property type="entry name" value="Y1_Tnp"/>
    <property type="match status" value="1"/>
</dbReference>
<feature type="transmembrane region" description="Helical" evidence="1">
    <location>
        <begin position="12"/>
        <end position="32"/>
    </location>
</feature>
<dbReference type="SUPFAM" id="SSF143422">
    <property type="entry name" value="Transposase IS200-like"/>
    <property type="match status" value="1"/>
</dbReference>
<evidence type="ECO:0000313" key="3">
    <source>
        <dbReference type="EMBL" id="PWK80452.1"/>
    </source>
</evidence>
<keyword evidence="1" id="KW-0472">Membrane</keyword>
<gene>
    <name evidence="3" type="ORF">LX99_00919</name>
</gene>
<dbReference type="InterPro" id="IPR052715">
    <property type="entry name" value="RAYT_transposase"/>
</dbReference>
<dbReference type="GO" id="GO:0043565">
    <property type="term" value="F:sequence-specific DNA binding"/>
    <property type="evidence" value="ECO:0007669"/>
    <property type="project" value="TreeGrafter"/>
</dbReference>
<dbReference type="AlphaFoldDB" id="A0A316HZF5"/>
<evidence type="ECO:0000259" key="2">
    <source>
        <dbReference type="SMART" id="SM01321"/>
    </source>
</evidence>
<dbReference type="PANTHER" id="PTHR36966">
    <property type="entry name" value="REP-ASSOCIATED TYROSINE TRANSPOSASE"/>
    <property type="match status" value="1"/>
</dbReference>
<dbReference type="GO" id="GO:0006313">
    <property type="term" value="P:DNA transposition"/>
    <property type="evidence" value="ECO:0007669"/>
    <property type="project" value="InterPro"/>
</dbReference>
<keyword evidence="1" id="KW-0812">Transmembrane</keyword>
<dbReference type="Pfam" id="PF01797">
    <property type="entry name" value="Y1_Tnp"/>
    <property type="match status" value="1"/>
</dbReference>
<dbReference type="Proteomes" id="UP000245678">
    <property type="component" value="Unassembled WGS sequence"/>
</dbReference>
<dbReference type="Gene3D" id="3.30.70.1290">
    <property type="entry name" value="Transposase IS200-like"/>
    <property type="match status" value="1"/>
</dbReference>